<comment type="caution">
    <text evidence="1">The sequence shown here is derived from an EMBL/GenBank/DDBJ whole genome shotgun (WGS) entry which is preliminary data.</text>
</comment>
<name>A0A445J1C7_GLYSO</name>
<proteinExistence type="predicted"/>
<protein>
    <submittedName>
        <fullName evidence="1">Embryo-specific protein ATS3B isoform C</fullName>
    </submittedName>
</protein>
<accession>A0A445J1C7</accession>
<sequence>MGAEVVLTLPTSLTNSLVWDLELSLLYFDFLSDLNSAIDEDTKIERVDRILIIFWVNYPSGSMIVKSLDASTYIKAKEVSESKSASVQPHAAESFSVGYIQMKTAANCSYLVVISTSCSSPKFTTDKIGITFGDANGNQVYEPRLDDPISRTFEQCSSDTFQIDGACASPICYVYLYRSGAEEGWEPESVKIYGYNSEPITFDFNTSIPNGTWYGYNLCETPSSSYQLSPQKWFMSLVLGSVLSFWL</sequence>
<dbReference type="SUPFAM" id="SSF49723">
    <property type="entry name" value="Lipase/lipooxygenase domain (PLAT/LH2 domain)"/>
    <property type="match status" value="1"/>
</dbReference>
<dbReference type="PANTHER" id="PTHR31718:SF35">
    <property type="entry name" value="EMBRYO-SPECIFIC PROTEIN"/>
    <property type="match status" value="1"/>
</dbReference>
<dbReference type="InterPro" id="IPR036392">
    <property type="entry name" value="PLAT/LH2_dom_sf"/>
</dbReference>
<dbReference type="InterPro" id="IPR010417">
    <property type="entry name" value="Embryo-specific_ATS3"/>
</dbReference>
<dbReference type="PANTHER" id="PTHR31718">
    <property type="entry name" value="PLAT DOMAIN-CONTAINING PROTEIN"/>
    <property type="match status" value="1"/>
</dbReference>
<evidence type="ECO:0000313" key="2">
    <source>
        <dbReference type="Proteomes" id="UP000289340"/>
    </source>
</evidence>
<dbReference type="AlphaFoldDB" id="A0A445J1C7"/>
<evidence type="ECO:0000313" key="1">
    <source>
        <dbReference type="EMBL" id="RZB92159.1"/>
    </source>
</evidence>
<dbReference type="CDD" id="cd00113">
    <property type="entry name" value="PLAT"/>
    <property type="match status" value="1"/>
</dbReference>
<gene>
    <name evidence="1" type="ORF">D0Y65_024262</name>
</gene>
<reference evidence="1 2" key="1">
    <citation type="submission" date="2018-09" db="EMBL/GenBank/DDBJ databases">
        <title>A high-quality reference genome of wild soybean provides a powerful tool to mine soybean genomes.</title>
        <authorList>
            <person name="Xie M."/>
            <person name="Chung C.Y.L."/>
            <person name="Li M.-W."/>
            <person name="Wong F.-L."/>
            <person name="Chan T.-F."/>
            <person name="Lam H.-M."/>
        </authorList>
    </citation>
    <scope>NUCLEOTIDE SEQUENCE [LARGE SCALE GENOMIC DNA]</scope>
    <source>
        <strain evidence="2">cv. W05</strain>
        <tissue evidence="1">Hypocotyl of etiolated seedlings</tissue>
    </source>
</reference>
<dbReference type="EMBL" id="QZWG01000009">
    <property type="protein sequence ID" value="RZB92159.1"/>
    <property type="molecule type" value="Genomic_DNA"/>
</dbReference>
<dbReference type="Pfam" id="PF06232">
    <property type="entry name" value="ATS3"/>
    <property type="match status" value="1"/>
</dbReference>
<dbReference type="Gene3D" id="2.60.60.20">
    <property type="entry name" value="PLAT/LH2 domain"/>
    <property type="match status" value="1"/>
</dbReference>
<organism evidence="1 2">
    <name type="scientific">Glycine soja</name>
    <name type="common">Wild soybean</name>
    <dbReference type="NCBI Taxonomy" id="3848"/>
    <lineage>
        <taxon>Eukaryota</taxon>
        <taxon>Viridiplantae</taxon>
        <taxon>Streptophyta</taxon>
        <taxon>Embryophyta</taxon>
        <taxon>Tracheophyta</taxon>
        <taxon>Spermatophyta</taxon>
        <taxon>Magnoliopsida</taxon>
        <taxon>eudicotyledons</taxon>
        <taxon>Gunneridae</taxon>
        <taxon>Pentapetalae</taxon>
        <taxon>rosids</taxon>
        <taxon>fabids</taxon>
        <taxon>Fabales</taxon>
        <taxon>Fabaceae</taxon>
        <taxon>Papilionoideae</taxon>
        <taxon>50 kb inversion clade</taxon>
        <taxon>NPAAA clade</taxon>
        <taxon>indigoferoid/millettioid clade</taxon>
        <taxon>Phaseoleae</taxon>
        <taxon>Glycine</taxon>
        <taxon>Glycine subgen. Soja</taxon>
    </lineage>
</organism>
<keyword evidence="2" id="KW-1185">Reference proteome</keyword>
<dbReference type="Proteomes" id="UP000289340">
    <property type="component" value="Chromosome 9"/>
</dbReference>